<accession>A0A524RQG1</accession>
<dbReference type="AlphaFoldDB" id="A0A524RQG1"/>
<feature type="compositionally biased region" description="Low complexity" evidence="1">
    <location>
        <begin position="151"/>
        <end position="161"/>
    </location>
</feature>
<organism evidence="3 4">
    <name type="scientific">Aphanocapsa feldmannii 277cV</name>
    <dbReference type="NCBI Taxonomy" id="2507553"/>
    <lineage>
        <taxon>Bacteria</taxon>
        <taxon>Bacillati</taxon>
        <taxon>Cyanobacteriota</taxon>
        <taxon>Cyanophyceae</taxon>
        <taxon>Oscillatoriophycideae</taxon>
        <taxon>Chroococcales</taxon>
        <taxon>Microcystaceae</taxon>
        <taxon>Aphanocapsa</taxon>
    </lineage>
</organism>
<feature type="region of interest" description="Disordered" evidence="1">
    <location>
        <begin position="123"/>
        <end position="161"/>
    </location>
</feature>
<feature type="transmembrane region" description="Helical" evidence="2">
    <location>
        <begin position="20"/>
        <end position="39"/>
    </location>
</feature>
<evidence type="ECO:0000313" key="4">
    <source>
        <dbReference type="Proteomes" id="UP000317990"/>
    </source>
</evidence>
<dbReference type="EMBL" id="SRMO01000031">
    <property type="protein sequence ID" value="TGG94700.1"/>
    <property type="molecule type" value="Genomic_DNA"/>
</dbReference>
<gene>
    <name evidence="3" type="ORF">ERJ67_01890</name>
</gene>
<feature type="compositionally biased region" description="Gly residues" evidence="1">
    <location>
        <begin position="137"/>
        <end position="150"/>
    </location>
</feature>
<sequence length="257" mass="26843">MSLAPGPPSGHWLTPRRLLQGLPAAAGLLVALLLAGVWLRPQLERHRNLARQISSMAARQQELPGLERQQQDAAADLHGARRRRDRALALLAGPGQLDGMLTALADQARGSGVALTLYSPGLRRPATASTGETTGQQGNGGSPGHPGAGPGSTQQQAPPDPLLQAGFERRQARLEARGAFLALQGFLQGLERLRPLLVISDLTLTRAAPPASGDAAVTAAVTPATPLLLELELSAYGRSPTMPAAHGATEPHHQAVR</sequence>
<evidence type="ECO:0000256" key="1">
    <source>
        <dbReference type="SAM" id="MobiDB-lite"/>
    </source>
</evidence>
<keyword evidence="2" id="KW-1133">Transmembrane helix</keyword>
<evidence type="ECO:0008006" key="5">
    <source>
        <dbReference type="Google" id="ProtNLM"/>
    </source>
</evidence>
<proteinExistence type="predicted"/>
<evidence type="ECO:0000256" key="2">
    <source>
        <dbReference type="SAM" id="Phobius"/>
    </source>
</evidence>
<feature type="region of interest" description="Disordered" evidence="1">
    <location>
        <begin position="61"/>
        <end position="80"/>
    </location>
</feature>
<comment type="caution">
    <text evidence="3">The sequence shown here is derived from an EMBL/GenBank/DDBJ whole genome shotgun (WGS) entry which is preliminary data.</text>
</comment>
<protein>
    <recommendedName>
        <fullName evidence="5">Pilus assembly protein PilO</fullName>
    </recommendedName>
</protein>
<keyword evidence="2" id="KW-0812">Transmembrane</keyword>
<name>A0A524RQG1_9CHRO</name>
<reference evidence="3 4" key="1">
    <citation type="journal article" date="2019" name="mSystems">
        <title>Life at home and on the roam: Genomic adaptions reflect the dual lifestyle of an intracellular, facultative symbiont.</title>
        <authorList>
            <person name="Burgsdorf I."/>
        </authorList>
    </citation>
    <scope>NUCLEOTIDE SEQUENCE [LARGE SCALE GENOMIC DNA]</scope>
    <source>
        <strain evidence="3">277cV</strain>
    </source>
</reference>
<evidence type="ECO:0000313" key="3">
    <source>
        <dbReference type="EMBL" id="TGG94700.1"/>
    </source>
</evidence>
<keyword evidence="2" id="KW-0472">Membrane</keyword>
<dbReference type="Proteomes" id="UP000317990">
    <property type="component" value="Unassembled WGS sequence"/>
</dbReference>